<dbReference type="RefSeq" id="WP_367778099.1">
    <property type="nucleotide sequence ID" value="NZ_JBFMIA010000001.1"/>
</dbReference>
<evidence type="ECO:0000256" key="1">
    <source>
        <dbReference type="ARBA" id="ARBA00008635"/>
    </source>
</evidence>
<accession>A0ABV3Q0C3</accession>
<gene>
    <name evidence="3" type="ORF">AB1471_00410</name>
</gene>
<dbReference type="InterPro" id="IPR007837">
    <property type="entry name" value="DinB"/>
</dbReference>
<comment type="similarity">
    <text evidence="1">Belongs to the DinB family.</text>
</comment>
<reference evidence="3 4" key="1">
    <citation type="journal article" date="1979" name="Int. J. Syst. Evol. Microbiol.">
        <title>Bacillus globisporus subsp. marinus subsp. nov.</title>
        <authorList>
            <person name="Liu H."/>
        </authorList>
    </citation>
    <scope>NUCLEOTIDE SEQUENCE [LARGE SCALE GENOMIC DNA]</scope>
    <source>
        <strain evidence="3 4">DSM 1297</strain>
    </source>
</reference>
<evidence type="ECO:0000313" key="4">
    <source>
        <dbReference type="Proteomes" id="UP001556040"/>
    </source>
</evidence>
<sequence>MFLYNWQIREEWFKWCETISNEELTKKRIGGMGSIIHNLFHVIDCEQIWVNQMKGEPVVTKDINSIATLNDIKRFSNLTMRITQSLIESLTPEHIGQLSVWSREIGLKPISSDLIVREYS</sequence>
<dbReference type="InterPro" id="IPR034660">
    <property type="entry name" value="DinB/YfiT-like"/>
</dbReference>
<comment type="caution">
    <text evidence="3">The sequence shown here is derived from an EMBL/GenBank/DDBJ whole genome shotgun (WGS) entry which is preliminary data.</text>
</comment>
<keyword evidence="2" id="KW-0479">Metal-binding</keyword>
<protein>
    <submittedName>
        <fullName evidence="3">DinB family protein</fullName>
    </submittedName>
</protein>
<evidence type="ECO:0000256" key="2">
    <source>
        <dbReference type="ARBA" id="ARBA00022723"/>
    </source>
</evidence>
<dbReference type="EMBL" id="JBFMIA010000001">
    <property type="protein sequence ID" value="MEW9500258.1"/>
    <property type="molecule type" value="Genomic_DNA"/>
</dbReference>
<dbReference type="PANTHER" id="PTHR37302">
    <property type="entry name" value="SLR1116 PROTEIN"/>
    <property type="match status" value="1"/>
</dbReference>
<dbReference type="Gene3D" id="1.20.120.450">
    <property type="entry name" value="dinb family like domain"/>
    <property type="match status" value="1"/>
</dbReference>
<dbReference type="Pfam" id="PF05163">
    <property type="entry name" value="DinB"/>
    <property type="match status" value="1"/>
</dbReference>
<keyword evidence="4" id="KW-1185">Reference proteome</keyword>
<name>A0ABV3Q0C3_9BACL</name>
<organism evidence="3 4">
    <name type="scientific">Jeotgalibacillus marinus</name>
    <dbReference type="NCBI Taxonomy" id="86667"/>
    <lineage>
        <taxon>Bacteria</taxon>
        <taxon>Bacillati</taxon>
        <taxon>Bacillota</taxon>
        <taxon>Bacilli</taxon>
        <taxon>Bacillales</taxon>
        <taxon>Caryophanaceae</taxon>
        <taxon>Jeotgalibacillus</taxon>
    </lineage>
</organism>
<dbReference type="Proteomes" id="UP001556040">
    <property type="component" value="Unassembled WGS sequence"/>
</dbReference>
<proteinExistence type="inferred from homology"/>
<dbReference type="SUPFAM" id="SSF109854">
    <property type="entry name" value="DinB/YfiT-like putative metalloenzymes"/>
    <property type="match status" value="1"/>
</dbReference>
<dbReference type="PANTHER" id="PTHR37302:SF3">
    <property type="entry name" value="DAMAGE-INDUCIBLE PROTEIN DINB"/>
    <property type="match status" value="1"/>
</dbReference>
<evidence type="ECO:0000313" key="3">
    <source>
        <dbReference type="EMBL" id="MEW9500258.1"/>
    </source>
</evidence>